<evidence type="ECO:0000313" key="1">
    <source>
        <dbReference type="EMBL" id="KFG72813.1"/>
    </source>
</evidence>
<proteinExistence type="predicted"/>
<dbReference type="Gene3D" id="3.30.930.10">
    <property type="entry name" value="Bira Bifunctional Protein, Domain 2"/>
    <property type="match status" value="1"/>
</dbReference>
<dbReference type="PANTHER" id="PTHR43679:SF2">
    <property type="entry name" value="OCTANOYL-[GCVH]:PROTEIN N-OCTANOYLTRANSFERASE"/>
    <property type="match status" value="1"/>
</dbReference>
<reference evidence="1 2" key="1">
    <citation type="submission" date="2014-05" db="EMBL/GenBank/DDBJ databases">
        <title>Complete genome sequence of the Streptomyces mutabilis TRM45540.</title>
        <authorList>
            <person name="Luo X."/>
            <person name="Zhang L."/>
        </authorList>
    </citation>
    <scope>NUCLEOTIDE SEQUENCE [LARGE SCALE GENOMIC DNA]</scope>
    <source>
        <strain evidence="1 2">TRM45540</strain>
    </source>
</reference>
<dbReference type="HOGENOM" id="CLU_2511307_0_0_11"/>
<dbReference type="PANTHER" id="PTHR43679">
    <property type="entry name" value="OCTANOYLTRANSFERASE LIPM-RELATED"/>
    <property type="match status" value="1"/>
</dbReference>
<name>A0A086MV95_9ACTN</name>
<organism evidence="1 2">
    <name type="scientific">Streptomyces mutabilis</name>
    <dbReference type="NCBI Taxonomy" id="67332"/>
    <lineage>
        <taxon>Bacteria</taxon>
        <taxon>Bacillati</taxon>
        <taxon>Actinomycetota</taxon>
        <taxon>Actinomycetes</taxon>
        <taxon>Kitasatosporales</taxon>
        <taxon>Streptomycetaceae</taxon>
        <taxon>Streptomyces</taxon>
    </lineage>
</organism>
<dbReference type="Proteomes" id="UP000029095">
    <property type="component" value="Unassembled WGS sequence"/>
</dbReference>
<dbReference type="AlphaFoldDB" id="A0A086MV95"/>
<comment type="caution">
    <text evidence="1">The sequence shown here is derived from an EMBL/GenBank/DDBJ whole genome shotgun (WGS) entry which is preliminary data.</text>
</comment>
<dbReference type="EMBL" id="JNFQ01000002">
    <property type="protein sequence ID" value="KFG72813.1"/>
    <property type="molecule type" value="Genomic_DNA"/>
</dbReference>
<dbReference type="SUPFAM" id="SSF55681">
    <property type="entry name" value="Class II aaRS and biotin synthetases"/>
    <property type="match status" value="1"/>
</dbReference>
<evidence type="ECO:0000313" key="2">
    <source>
        <dbReference type="Proteomes" id="UP000029095"/>
    </source>
</evidence>
<gene>
    <name evidence="1" type="ORF">FM21_18220</name>
</gene>
<dbReference type="InterPro" id="IPR050664">
    <property type="entry name" value="Octanoyltrans_LipM/LipL"/>
</dbReference>
<accession>A0A086MV95</accession>
<protein>
    <submittedName>
        <fullName evidence="1">Uncharacterized protein</fullName>
    </submittedName>
</protein>
<keyword evidence="2" id="KW-1185">Reference proteome</keyword>
<sequence>MSSRSDLRGARHPITYSLSVPDAPVRGLSFRDSYAYLGDWVLGELGIRACYQPLNDIATDQGKVAGAAQKRVVGPGGGPVPCCTT</sequence>
<dbReference type="STRING" id="1915400.FM21_18220"/>
<dbReference type="InterPro" id="IPR045864">
    <property type="entry name" value="aa-tRNA-synth_II/BPL/LPL"/>
</dbReference>